<keyword evidence="6" id="KW-0539">Nucleus</keyword>
<evidence type="ECO:0000256" key="6">
    <source>
        <dbReference type="ARBA" id="ARBA00023242"/>
    </source>
</evidence>
<reference evidence="9" key="1">
    <citation type="submission" date="2025-05" db="UniProtKB">
        <authorList>
            <consortium name="EnsemblMetazoa"/>
        </authorList>
    </citation>
    <scope>IDENTIFICATION</scope>
</reference>
<dbReference type="PANTHER" id="PTHR24394:SF29">
    <property type="entry name" value="MYONEURIN"/>
    <property type="match status" value="1"/>
</dbReference>
<dbReference type="GeneID" id="114339999"/>
<keyword evidence="10" id="KW-1185">Reference proteome</keyword>
<sequence length="268" mass="31496">MERNEGNEDTVINIKVENRVVVKPEFIKNEPVPVYLNKYVDDYWHGGSDIRLDQIKTELSDEQNQDDLAQFQYLNSDVDNIKPEHTAKGSQSSQDDGFKIEIKEEPNRESIHDTFDDPDCNKHSLKLEIEESEIKLMPYEEKQTNETVFILDFLQETDTLEIMKTIEVHSSNKEQHTNHTAEEKTLKCEICFKQFSQANQLKIHSRMHTGQKSYSCENCFKQFSEAKTLNSHLRIHTGEKPYKCEICFKQFTRTESRSNLQKRRRTVV</sequence>
<feature type="domain" description="C2H2-type" evidence="8">
    <location>
        <begin position="186"/>
        <end position="213"/>
    </location>
</feature>
<evidence type="ECO:0000256" key="5">
    <source>
        <dbReference type="ARBA" id="ARBA00022833"/>
    </source>
</evidence>
<evidence type="ECO:0000256" key="4">
    <source>
        <dbReference type="ARBA" id="ARBA00022771"/>
    </source>
</evidence>
<dbReference type="PROSITE" id="PS00028">
    <property type="entry name" value="ZINC_FINGER_C2H2_1"/>
    <property type="match status" value="2"/>
</dbReference>
<dbReference type="Gene3D" id="3.30.160.60">
    <property type="entry name" value="Classic Zinc Finger"/>
    <property type="match status" value="3"/>
</dbReference>
<evidence type="ECO:0000256" key="3">
    <source>
        <dbReference type="ARBA" id="ARBA00022737"/>
    </source>
</evidence>
<evidence type="ECO:0000256" key="1">
    <source>
        <dbReference type="ARBA" id="ARBA00004123"/>
    </source>
</evidence>
<dbReference type="InterPro" id="IPR036236">
    <property type="entry name" value="Znf_C2H2_sf"/>
</dbReference>
<organism evidence="9 10">
    <name type="scientific">Diabrotica virgifera virgifera</name>
    <name type="common">western corn rootworm</name>
    <dbReference type="NCBI Taxonomy" id="50390"/>
    <lineage>
        <taxon>Eukaryota</taxon>
        <taxon>Metazoa</taxon>
        <taxon>Ecdysozoa</taxon>
        <taxon>Arthropoda</taxon>
        <taxon>Hexapoda</taxon>
        <taxon>Insecta</taxon>
        <taxon>Pterygota</taxon>
        <taxon>Neoptera</taxon>
        <taxon>Endopterygota</taxon>
        <taxon>Coleoptera</taxon>
        <taxon>Polyphaga</taxon>
        <taxon>Cucujiformia</taxon>
        <taxon>Chrysomeloidea</taxon>
        <taxon>Chrysomelidae</taxon>
        <taxon>Galerucinae</taxon>
        <taxon>Diabroticina</taxon>
        <taxon>Diabroticites</taxon>
        <taxon>Diabrotica</taxon>
    </lineage>
</organism>
<keyword evidence="4 7" id="KW-0863">Zinc-finger</keyword>
<keyword evidence="2" id="KW-0479">Metal-binding</keyword>
<name>A0ABM5IX75_DIAVI</name>
<evidence type="ECO:0000256" key="7">
    <source>
        <dbReference type="PROSITE-ProRule" id="PRU00042"/>
    </source>
</evidence>
<dbReference type="Pfam" id="PF00096">
    <property type="entry name" value="zf-C2H2"/>
    <property type="match status" value="2"/>
</dbReference>
<evidence type="ECO:0000313" key="10">
    <source>
        <dbReference type="Proteomes" id="UP001652700"/>
    </source>
</evidence>
<proteinExistence type="predicted"/>
<dbReference type="InterPro" id="IPR013087">
    <property type="entry name" value="Znf_C2H2_type"/>
</dbReference>
<evidence type="ECO:0000259" key="8">
    <source>
        <dbReference type="PROSITE" id="PS50157"/>
    </source>
</evidence>
<dbReference type="RefSeq" id="XP_028146505.2">
    <property type="nucleotide sequence ID" value="XM_028290704.2"/>
</dbReference>
<dbReference type="SMART" id="SM00355">
    <property type="entry name" value="ZnF_C2H2"/>
    <property type="match status" value="2"/>
</dbReference>
<evidence type="ECO:0000313" key="9">
    <source>
        <dbReference type="EnsemblMetazoa" id="XP_028146505.2"/>
    </source>
</evidence>
<dbReference type="Proteomes" id="UP001652700">
    <property type="component" value="Unplaced"/>
</dbReference>
<evidence type="ECO:0000256" key="2">
    <source>
        <dbReference type="ARBA" id="ARBA00022723"/>
    </source>
</evidence>
<keyword evidence="5" id="KW-0862">Zinc</keyword>
<comment type="subcellular location">
    <subcellularLocation>
        <location evidence="1">Nucleus</location>
    </subcellularLocation>
</comment>
<dbReference type="PANTHER" id="PTHR24394">
    <property type="entry name" value="ZINC FINGER PROTEIN"/>
    <property type="match status" value="1"/>
</dbReference>
<dbReference type="PROSITE" id="PS50157">
    <property type="entry name" value="ZINC_FINGER_C2H2_2"/>
    <property type="match status" value="2"/>
</dbReference>
<dbReference type="EnsemblMetazoa" id="XM_028290704.2">
    <property type="protein sequence ID" value="XP_028146505.2"/>
    <property type="gene ID" value="LOC114339999"/>
</dbReference>
<feature type="domain" description="C2H2-type" evidence="8">
    <location>
        <begin position="214"/>
        <end position="241"/>
    </location>
</feature>
<accession>A0ABM5IX75</accession>
<dbReference type="SUPFAM" id="SSF57667">
    <property type="entry name" value="beta-beta-alpha zinc fingers"/>
    <property type="match status" value="2"/>
</dbReference>
<protein>
    <recommendedName>
        <fullName evidence="8">C2H2-type domain-containing protein</fullName>
    </recommendedName>
</protein>
<keyword evidence="3" id="KW-0677">Repeat</keyword>